<proteinExistence type="inferred from homology"/>
<dbReference type="InterPro" id="IPR000917">
    <property type="entry name" value="Sulfatase_N"/>
</dbReference>
<dbReference type="PANTHER" id="PTHR43108">
    <property type="entry name" value="N-ACETYLGLUCOSAMINE-6-SULFATASE FAMILY MEMBER"/>
    <property type="match status" value="1"/>
</dbReference>
<dbReference type="InterPro" id="IPR012251">
    <property type="entry name" value="GlcNAc_6-SO4ase"/>
</dbReference>
<dbReference type="AlphaFoldDB" id="A0A1X7VEW8"/>
<sequence>MSTLYKVCTYSLSLVTFTPSAAMASLALICLLAVAAAIAAAIAESAVAPGTKPNIILLFNDDQDITLGGTTPMAFTEKLMSTGATVDNFFVNTPVCCPSRTTLLSGGYPHNWHTTTGGCMHMNVMNDQFRQRTIGIYMKALGYTTGQFGKLLNPNGVAAYCAKTNAVPVPGFDSYLTMCNDNRYFGNTFTSNGTFVEKGKDPEDYLTSVIGNHSLDFIEASLQAGRPFFAYISPHAPHVPATPAPWYADKFSDKQAPRTPNYNYSAADHHYVIRSQPILTSKEGNESDALFRDRWRSLLSVDDITKDVVSLLEKYDQVDNTYILWTSDHGFQLGQFRLPSCKLQPYDHDIRVPFRIKGPGLKQGSHSFVASMVDVAPTIIELGGGTVPEEMDGHSFASLLMSDSSAPKDETRDRMTIEYWTLGNVIRYGHYIDMPNNTYIGIRLVNDTHNYLYVEYYQDVKEMKFTDKGFEFELFDVSKDPYQMKNLYGTPEADDQLVTELHEYLHKQVVCKGQEECKL</sequence>
<dbReference type="STRING" id="400682.A0A1X7VEW8"/>
<dbReference type="CDD" id="cd16147">
    <property type="entry name" value="G6S"/>
    <property type="match status" value="1"/>
</dbReference>
<feature type="domain" description="Sulfatase N-terminal" evidence="4">
    <location>
        <begin position="53"/>
        <end position="384"/>
    </location>
</feature>
<dbReference type="GO" id="GO:0005539">
    <property type="term" value="F:glycosaminoglycan binding"/>
    <property type="evidence" value="ECO:0007669"/>
    <property type="project" value="TreeGrafter"/>
</dbReference>
<dbReference type="eggNOG" id="KOG3731">
    <property type="taxonomic scope" value="Eukaryota"/>
</dbReference>
<dbReference type="GO" id="GO:0008449">
    <property type="term" value="F:N-acetylglucosamine-6-sulfatase activity"/>
    <property type="evidence" value="ECO:0007669"/>
    <property type="project" value="InterPro"/>
</dbReference>
<evidence type="ECO:0000256" key="1">
    <source>
        <dbReference type="ARBA" id="ARBA00001913"/>
    </source>
</evidence>
<dbReference type="SUPFAM" id="SSF53649">
    <property type="entry name" value="Alkaline phosphatase-like"/>
    <property type="match status" value="1"/>
</dbReference>
<comment type="cofactor">
    <cofactor evidence="1">
        <name>Ca(2+)</name>
        <dbReference type="ChEBI" id="CHEBI:29108"/>
    </cofactor>
</comment>
<comment type="similarity">
    <text evidence="2">Belongs to the sulfatase family.</text>
</comment>
<evidence type="ECO:0000256" key="2">
    <source>
        <dbReference type="ARBA" id="ARBA00008779"/>
    </source>
</evidence>
<dbReference type="OrthoDB" id="96314at2759"/>
<feature type="modified residue" description="3-oxoalanine (Cys)" evidence="3">
    <location>
        <position position="96"/>
    </location>
</feature>
<evidence type="ECO:0000259" key="4">
    <source>
        <dbReference type="Pfam" id="PF00884"/>
    </source>
</evidence>
<accession>A0A1X7VEW8</accession>
<name>A0A1X7VEW8_AMPQE</name>
<dbReference type="InterPro" id="IPR017850">
    <property type="entry name" value="Alkaline_phosphatase_core_sf"/>
</dbReference>
<dbReference type="Gene3D" id="3.40.720.10">
    <property type="entry name" value="Alkaline Phosphatase, subunit A"/>
    <property type="match status" value="1"/>
</dbReference>
<dbReference type="PIRSF" id="PIRSF036666">
    <property type="entry name" value="G6S"/>
    <property type="match status" value="1"/>
</dbReference>
<comment type="PTM">
    <text evidence="3">The conversion to 3-oxoalanine (also known as C-formylglycine, FGly), of a serine or cysteine residue in prokaryotes and of a cysteine residue in eukaryotes, is critical for catalytic activity.</text>
</comment>
<evidence type="ECO:0000313" key="5">
    <source>
        <dbReference type="EnsemblMetazoa" id="Aqu2.1.38543_001"/>
    </source>
</evidence>
<dbReference type="GO" id="GO:0030203">
    <property type="term" value="P:glycosaminoglycan metabolic process"/>
    <property type="evidence" value="ECO:0007669"/>
    <property type="project" value="InterPro"/>
</dbReference>
<dbReference type="Pfam" id="PF00884">
    <property type="entry name" value="Sulfatase"/>
    <property type="match status" value="1"/>
</dbReference>
<evidence type="ECO:0000256" key="3">
    <source>
        <dbReference type="PIRSR" id="PIRSR036666-50"/>
    </source>
</evidence>
<dbReference type="PANTHER" id="PTHR43108:SF8">
    <property type="entry name" value="SD21168P"/>
    <property type="match status" value="1"/>
</dbReference>
<reference evidence="5" key="1">
    <citation type="submission" date="2017-05" db="UniProtKB">
        <authorList>
            <consortium name="EnsemblMetazoa"/>
        </authorList>
    </citation>
    <scope>IDENTIFICATION</scope>
</reference>
<protein>
    <recommendedName>
        <fullName evidence="4">Sulfatase N-terminal domain-containing protein</fullName>
    </recommendedName>
</protein>
<dbReference type="EnsemblMetazoa" id="Aqu2.1.38543_001">
    <property type="protein sequence ID" value="Aqu2.1.38543_001"/>
    <property type="gene ID" value="Aqu2.1.38543"/>
</dbReference>
<dbReference type="InParanoid" id="A0A1X7VEW8"/>
<organism evidence="5">
    <name type="scientific">Amphimedon queenslandica</name>
    <name type="common">Sponge</name>
    <dbReference type="NCBI Taxonomy" id="400682"/>
    <lineage>
        <taxon>Eukaryota</taxon>
        <taxon>Metazoa</taxon>
        <taxon>Porifera</taxon>
        <taxon>Demospongiae</taxon>
        <taxon>Heteroscleromorpha</taxon>
        <taxon>Haplosclerida</taxon>
        <taxon>Niphatidae</taxon>
        <taxon>Amphimedon</taxon>
    </lineage>
</organism>